<evidence type="ECO:0000256" key="9">
    <source>
        <dbReference type="SAM" id="SignalP"/>
    </source>
</evidence>
<keyword evidence="7" id="KW-1015">Disulfide bond</keyword>
<dbReference type="InterPro" id="IPR020054">
    <property type="entry name" value="Prot_inh_SSI_I16_CS"/>
</dbReference>
<protein>
    <submittedName>
        <fullName evidence="11">Subtilase-type protease inhibitor</fullName>
    </submittedName>
</protein>
<keyword evidence="9" id="KW-0732">Signal</keyword>
<keyword evidence="4" id="KW-0964">Secreted</keyword>
<feature type="domain" description="Subtilisin inhibitor" evidence="10">
    <location>
        <begin position="32"/>
        <end position="119"/>
    </location>
</feature>
<keyword evidence="6 8" id="KW-0722">Serine protease inhibitor</keyword>
<dbReference type="GO" id="GO:0030414">
    <property type="term" value="F:peptidase inhibitor activity"/>
    <property type="evidence" value="ECO:0007669"/>
    <property type="project" value="UniProtKB-KW"/>
</dbReference>
<evidence type="ECO:0000256" key="5">
    <source>
        <dbReference type="ARBA" id="ARBA00022690"/>
    </source>
</evidence>
<evidence type="ECO:0000259" key="10">
    <source>
        <dbReference type="Pfam" id="PF00720"/>
    </source>
</evidence>
<evidence type="ECO:0000256" key="1">
    <source>
        <dbReference type="ARBA" id="ARBA00004613"/>
    </source>
</evidence>
<feature type="chain" id="PRO_5045267760" evidence="9">
    <location>
        <begin position="26"/>
        <end position="135"/>
    </location>
</feature>
<name>A0ABY4TCV0_9ACTN</name>
<evidence type="ECO:0000256" key="4">
    <source>
        <dbReference type="ARBA" id="ARBA00022525"/>
    </source>
</evidence>
<proteinExistence type="inferred from homology"/>
<evidence type="ECO:0000256" key="7">
    <source>
        <dbReference type="ARBA" id="ARBA00023157"/>
    </source>
</evidence>
<evidence type="ECO:0000313" key="12">
    <source>
        <dbReference type="Proteomes" id="UP001056383"/>
    </source>
</evidence>
<dbReference type="Proteomes" id="UP001056383">
    <property type="component" value="Chromosome"/>
</dbReference>
<reference evidence="11" key="1">
    <citation type="submission" date="2022-04" db="EMBL/GenBank/DDBJ databases">
        <title>Systematic whole-genome sequencing reveals an unexpected diversity among actinomycetoma pathogens and provides insights into their antibacterial susceptibilities.</title>
        <authorList>
            <person name="Watson A.K."/>
            <person name="Kepplinger B."/>
            <person name="Bakhiet S.M."/>
            <person name="Mhmoud N.A."/>
            <person name="Chapman J."/>
            <person name="Allenby N."/>
            <person name="Mickiewicz K."/>
            <person name="Goodfellow M."/>
            <person name="Fahal A.H."/>
            <person name="Errington J."/>
        </authorList>
    </citation>
    <scope>NUCLEOTIDE SEQUENCE</scope>
    <source>
        <strain evidence="11">SD 504</strain>
    </source>
</reference>
<comment type="subunit">
    <text evidence="3">Homodimer.</text>
</comment>
<dbReference type="Pfam" id="PF00720">
    <property type="entry name" value="SSI"/>
    <property type="match status" value="1"/>
</dbReference>
<dbReference type="InterPro" id="IPR036819">
    <property type="entry name" value="Subtilisin_inhibitor-like_sf"/>
</dbReference>
<sequence length="135" mass="13826">MRHRIAAVSAAALLTLAGASGVAQAQPSGSDAPSAVVLTVAKGTEAETATLSCAPTVGGTHPNPQAACAELAATNGDFGMLLASPDQDRYCPMYYDPITVTMSGVWKGEKVAWKHTFSNACVMSTTLNGSTVFSF</sequence>
<dbReference type="InterPro" id="IPR000691">
    <property type="entry name" value="Prot_inh_I16_SSI"/>
</dbReference>
<feature type="signal peptide" evidence="9">
    <location>
        <begin position="1"/>
        <end position="25"/>
    </location>
</feature>
<evidence type="ECO:0000256" key="8">
    <source>
        <dbReference type="RuleBase" id="RU003471"/>
    </source>
</evidence>
<comment type="subcellular location">
    <subcellularLocation>
        <location evidence="1">Secreted</location>
    </subcellularLocation>
</comment>
<comment type="similarity">
    <text evidence="2 8">Belongs to the protease inhibitor I16 (SSI) family.</text>
</comment>
<dbReference type="InterPro" id="IPR023549">
    <property type="entry name" value="Subtilisin_inhibitor"/>
</dbReference>
<evidence type="ECO:0000256" key="2">
    <source>
        <dbReference type="ARBA" id="ARBA00010472"/>
    </source>
</evidence>
<evidence type="ECO:0000256" key="3">
    <source>
        <dbReference type="ARBA" id="ARBA00011738"/>
    </source>
</evidence>
<gene>
    <name evidence="11" type="ORF">MW084_00465</name>
</gene>
<dbReference type="SUPFAM" id="SSF55399">
    <property type="entry name" value="Subtilisin inhibitor"/>
    <property type="match status" value="1"/>
</dbReference>
<dbReference type="EMBL" id="CP095474">
    <property type="protein sequence ID" value="URN14642.1"/>
    <property type="molecule type" value="Genomic_DNA"/>
</dbReference>
<keyword evidence="12" id="KW-1185">Reference proteome</keyword>
<dbReference type="Gene3D" id="3.30.350.10">
    <property type="entry name" value="Subtilisin inhibitor-like"/>
    <property type="match status" value="1"/>
</dbReference>
<dbReference type="RefSeq" id="WP_010468255.1">
    <property type="nucleotide sequence ID" value="NZ_CP095474.1"/>
</dbReference>
<dbReference type="PROSITE" id="PS00999">
    <property type="entry name" value="SSI"/>
    <property type="match status" value="1"/>
</dbReference>
<evidence type="ECO:0000313" key="11">
    <source>
        <dbReference type="EMBL" id="URN14642.1"/>
    </source>
</evidence>
<dbReference type="PRINTS" id="PR00294">
    <property type="entry name" value="SSBTLNINHBTR"/>
</dbReference>
<accession>A0ABY4TCV0</accession>
<evidence type="ECO:0000256" key="6">
    <source>
        <dbReference type="ARBA" id="ARBA00022900"/>
    </source>
</evidence>
<keyword evidence="5 8" id="KW-0646">Protease inhibitor</keyword>
<organism evidence="11 12">
    <name type="scientific">Streptomyces sudanensis</name>
    <dbReference type="NCBI Taxonomy" id="436397"/>
    <lineage>
        <taxon>Bacteria</taxon>
        <taxon>Bacillati</taxon>
        <taxon>Actinomycetota</taxon>
        <taxon>Actinomycetes</taxon>
        <taxon>Kitasatosporales</taxon>
        <taxon>Streptomycetaceae</taxon>
        <taxon>Streptomyces</taxon>
    </lineage>
</organism>